<dbReference type="InterPro" id="IPR002694">
    <property type="entry name" value="Znf_CHC2"/>
</dbReference>
<dbReference type="GO" id="GO:0003899">
    <property type="term" value="F:DNA-directed RNA polymerase activity"/>
    <property type="evidence" value="ECO:0007669"/>
    <property type="project" value="InterPro"/>
</dbReference>
<sequence>MDVELIVTQLGMDISKTRGQEITCHCPFHDDRHPSFYINQDTGLWLCQSKCGGGNVEQLVKRVLDLKTIRAAKDWLKERGQASGVRVNKVRAGHGKLERSYAKKREPKPCPPFDIENVPSWIIARGFKVKTLAEYQCGTCYFYDA</sequence>
<dbReference type="SUPFAM" id="SSF57783">
    <property type="entry name" value="Zinc beta-ribbon"/>
    <property type="match status" value="1"/>
</dbReference>
<feature type="domain" description="Zinc finger CHC2-type" evidence="1">
    <location>
        <begin position="22"/>
        <end position="76"/>
    </location>
</feature>
<evidence type="ECO:0000259" key="1">
    <source>
        <dbReference type="SMART" id="SM00400"/>
    </source>
</evidence>
<dbReference type="GO" id="GO:0003677">
    <property type="term" value="F:DNA binding"/>
    <property type="evidence" value="ECO:0007669"/>
    <property type="project" value="InterPro"/>
</dbReference>
<dbReference type="InterPro" id="IPR036977">
    <property type="entry name" value="DNA_primase_Znf_CHC2"/>
</dbReference>
<reference evidence="2" key="1">
    <citation type="journal article" date="2014" name="Front. Microbiol.">
        <title>High frequency of phylogenetically diverse reductive dehalogenase-homologous genes in deep subseafloor sedimentary metagenomes.</title>
        <authorList>
            <person name="Kawai M."/>
            <person name="Futagami T."/>
            <person name="Toyoda A."/>
            <person name="Takaki Y."/>
            <person name="Nishi S."/>
            <person name="Hori S."/>
            <person name="Arai W."/>
            <person name="Tsubouchi T."/>
            <person name="Morono Y."/>
            <person name="Uchiyama I."/>
            <person name="Ito T."/>
            <person name="Fujiyama A."/>
            <person name="Inagaki F."/>
            <person name="Takami H."/>
        </authorList>
    </citation>
    <scope>NUCLEOTIDE SEQUENCE</scope>
    <source>
        <strain evidence="2">Expedition CK06-06</strain>
    </source>
</reference>
<evidence type="ECO:0000313" key="2">
    <source>
        <dbReference type="EMBL" id="GAG03351.1"/>
    </source>
</evidence>
<gene>
    <name evidence="2" type="ORF">S01H1_38224</name>
</gene>
<dbReference type="Gene3D" id="3.90.580.10">
    <property type="entry name" value="Zinc finger, CHC2-type domain"/>
    <property type="match status" value="1"/>
</dbReference>
<dbReference type="Pfam" id="PF01807">
    <property type="entry name" value="Zn_ribbon_DnaG"/>
    <property type="match status" value="1"/>
</dbReference>
<accession>X0VS22</accession>
<name>X0VS22_9ZZZZ</name>
<dbReference type="AlphaFoldDB" id="X0VS22"/>
<dbReference type="SMART" id="SM00400">
    <property type="entry name" value="ZnF_CHCC"/>
    <property type="match status" value="1"/>
</dbReference>
<dbReference type="GO" id="GO:0008270">
    <property type="term" value="F:zinc ion binding"/>
    <property type="evidence" value="ECO:0007669"/>
    <property type="project" value="InterPro"/>
</dbReference>
<dbReference type="GO" id="GO:0006260">
    <property type="term" value="P:DNA replication"/>
    <property type="evidence" value="ECO:0007669"/>
    <property type="project" value="InterPro"/>
</dbReference>
<dbReference type="EMBL" id="BARS01024048">
    <property type="protein sequence ID" value="GAG03351.1"/>
    <property type="molecule type" value="Genomic_DNA"/>
</dbReference>
<comment type="caution">
    <text evidence="2">The sequence shown here is derived from an EMBL/GenBank/DDBJ whole genome shotgun (WGS) entry which is preliminary data.</text>
</comment>
<protein>
    <recommendedName>
        <fullName evidence="1">Zinc finger CHC2-type domain-containing protein</fullName>
    </recommendedName>
</protein>
<organism evidence="2">
    <name type="scientific">marine sediment metagenome</name>
    <dbReference type="NCBI Taxonomy" id="412755"/>
    <lineage>
        <taxon>unclassified sequences</taxon>
        <taxon>metagenomes</taxon>
        <taxon>ecological metagenomes</taxon>
    </lineage>
</organism>
<feature type="non-terminal residue" evidence="2">
    <location>
        <position position="145"/>
    </location>
</feature>
<proteinExistence type="predicted"/>